<evidence type="ECO:0000256" key="1">
    <source>
        <dbReference type="SAM" id="MobiDB-lite"/>
    </source>
</evidence>
<feature type="region of interest" description="Disordered" evidence="1">
    <location>
        <begin position="341"/>
        <end position="369"/>
    </location>
</feature>
<evidence type="ECO:0000313" key="4">
    <source>
        <dbReference type="Proteomes" id="UP000196125"/>
    </source>
</evidence>
<feature type="compositionally biased region" description="Polar residues" evidence="1">
    <location>
        <begin position="341"/>
        <end position="363"/>
    </location>
</feature>
<reference evidence="2 5" key="2">
    <citation type="submission" date="2023-11" db="EMBL/GenBank/DDBJ databases">
        <title>Plant-associative lifestyle of Vibrio porteresiae and its evolutionary dynamics.</title>
        <authorList>
            <person name="Rameshkumar N."/>
            <person name="Kirti K."/>
        </authorList>
    </citation>
    <scope>NUCLEOTIDE SEQUENCE [LARGE SCALE GENOMIC DNA]</scope>
    <source>
        <strain evidence="2 5">MSSRF38</strain>
    </source>
</reference>
<accession>A0A1Y6ITC6</accession>
<reference evidence="3 4" key="1">
    <citation type="submission" date="2017-05" db="EMBL/GenBank/DDBJ databases">
        <authorList>
            <person name="Song R."/>
            <person name="Chenine A.L."/>
            <person name="Ruprecht R.M."/>
        </authorList>
    </citation>
    <scope>NUCLEOTIDE SEQUENCE [LARGE SCALE GENOMIC DNA]</scope>
    <source>
        <strain evidence="3 4">CECT 7927</strain>
    </source>
</reference>
<feature type="compositionally biased region" description="Polar residues" evidence="1">
    <location>
        <begin position="225"/>
        <end position="242"/>
    </location>
</feature>
<feature type="region of interest" description="Disordered" evidence="1">
    <location>
        <begin position="223"/>
        <end position="249"/>
    </location>
</feature>
<feature type="compositionally biased region" description="Low complexity" evidence="1">
    <location>
        <begin position="105"/>
        <end position="150"/>
    </location>
</feature>
<organism evidence="3 4">
    <name type="scientific">Vibrio mangrovi</name>
    <dbReference type="NCBI Taxonomy" id="474394"/>
    <lineage>
        <taxon>Bacteria</taxon>
        <taxon>Pseudomonadati</taxon>
        <taxon>Pseudomonadota</taxon>
        <taxon>Gammaproteobacteria</taxon>
        <taxon>Vibrionales</taxon>
        <taxon>Vibrionaceae</taxon>
        <taxon>Vibrio</taxon>
    </lineage>
</organism>
<feature type="compositionally biased region" description="Low complexity" evidence="1">
    <location>
        <begin position="173"/>
        <end position="188"/>
    </location>
</feature>
<proteinExistence type="predicted"/>
<protein>
    <submittedName>
        <fullName evidence="3">Uncharacterized protein</fullName>
    </submittedName>
</protein>
<evidence type="ECO:0000313" key="2">
    <source>
        <dbReference type="EMBL" id="MDW6004639.1"/>
    </source>
</evidence>
<sequence length="451" mass="49859">MDTVNHAHAFSFKNFTEFQHEASHLNTNALLRQGHMNIGGTRYNVSLVDDKISVAKDPQVQSKMKRFFNGASGFFKQHLGDSSSSNRSGRIADSLNYRRSVEMKSAQFSPSSSQHSSSQYSSRPGSGASSPSSSGYFSAGASSFGSASSGRVTPESSPSRPAHSQAQSRPQVNSGYQTSSGSQTNSGQKLNFDDFMRMEEDRAEQANEYPSEALARADYERYRRQNQPASAQQTKPGPTQGFSRPDSPTHDLNHFMKAEEARADYYGEVPNRADAEAVYQQQASHRPSSGSGHGILRPGMGDRPMKTRPETTGGREELQRADYYGHSASLSKWDRIMMEAESSSGTSGLSRHQSAPSVLQTETAAPHKPGRREQIYNSIQGNIERLPRHEQKIPKETLNVFAQMQPNLTHKSQREVLTHISDAMKLPTAQRNEQLKNLQQVLQDSLTGGRR</sequence>
<keyword evidence="5" id="KW-1185">Reference proteome</keyword>
<feature type="region of interest" description="Disordered" evidence="1">
    <location>
        <begin position="284"/>
        <end position="314"/>
    </location>
</feature>
<dbReference type="AlphaFoldDB" id="A0A1Y6ITC6"/>
<dbReference type="Proteomes" id="UP001283366">
    <property type="component" value="Unassembled WGS sequence"/>
</dbReference>
<name>A0A1Y6ITC6_9VIBR</name>
<gene>
    <name evidence="2" type="ORF">SBX37_17425</name>
    <name evidence="3" type="ORF">VIM7927_02202</name>
</gene>
<dbReference type="OrthoDB" id="5489595at2"/>
<feature type="compositionally biased region" description="Basic and acidic residues" evidence="1">
    <location>
        <begin position="303"/>
        <end position="314"/>
    </location>
</feature>
<feature type="region of interest" description="Disordered" evidence="1">
    <location>
        <begin position="102"/>
        <end position="189"/>
    </location>
</feature>
<dbReference type="RefSeq" id="WP_087480974.1">
    <property type="nucleotide sequence ID" value="NZ_AP024884.1"/>
</dbReference>
<feature type="compositionally biased region" description="Polar residues" evidence="1">
    <location>
        <begin position="154"/>
        <end position="172"/>
    </location>
</feature>
<dbReference type="EMBL" id="FXXI01000003">
    <property type="protein sequence ID" value="SMS00929.1"/>
    <property type="molecule type" value="Genomic_DNA"/>
</dbReference>
<dbReference type="Gene3D" id="6.10.20.120">
    <property type="match status" value="1"/>
</dbReference>
<dbReference type="EMBL" id="JAWRCO010000002">
    <property type="protein sequence ID" value="MDW6004639.1"/>
    <property type="molecule type" value="Genomic_DNA"/>
</dbReference>
<evidence type="ECO:0000313" key="3">
    <source>
        <dbReference type="EMBL" id="SMS00929.1"/>
    </source>
</evidence>
<evidence type="ECO:0000313" key="5">
    <source>
        <dbReference type="Proteomes" id="UP001283366"/>
    </source>
</evidence>
<dbReference type="Proteomes" id="UP000196125">
    <property type="component" value="Unassembled WGS sequence"/>
</dbReference>